<gene>
    <name evidence="1" type="ORF">COCON_G00124770</name>
</gene>
<keyword evidence="2" id="KW-1185">Reference proteome</keyword>
<comment type="caution">
    <text evidence="1">The sequence shown here is derived from an EMBL/GenBank/DDBJ whole genome shotgun (WGS) entry which is preliminary data.</text>
</comment>
<proteinExistence type="predicted"/>
<organism evidence="1 2">
    <name type="scientific">Conger conger</name>
    <name type="common">Conger eel</name>
    <name type="synonym">Muraena conger</name>
    <dbReference type="NCBI Taxonomy" id="82655"/>
    <lineage>
        <taxon>Eukaryota</taxon>
        <taxon>Metazoa</taxon>
        <taxon>Chordata</taxon>
        <taxon>Craniata</taxon>
        <taxon>Vertebrata</taxon>
        <taxon>Euteleostomi</taxon>
        <taxon>Actinopterygii</taxon>
        <taxon>Neopterygii</taxon>
        <taxon>Teleostei</taxon>
        <taxon>Anguilliformes</taxon>
        <taxon>Congridae</taxon>
        <taxon>Conger</taxon>
    </lineage>
</organism>
<accession>A0A9Q1DDJ9</accession>
<sequence>MALVTGISQPAGGSAAAEWGALSEPVRELPTPRRSPLCAFCQRSGSCRGTGELLAQ</sequence>
<dbReference type="AlphaFoldDB" id="A0A9Q1DDJ9"/>
<evidence type="ECO:0000313" key="1">
    <source>
        <dbReference type="EMBL" id="KAJ8267305.1"/>
    </source>
</evidence>
<evidence type="ECO:0000313" key="2">
    <source>
        <dbReference type="Proteomes" id="UP001152803"/>
    </source>
</evidence>
<dbReference type="Proteomes" id="UP001152803">
    <property type="component" value="Unassembled WGS sequence"/>
</dbReference>
<protein>
    <submittedName>
        <fullName evidence="1">Uncharacterized protein</fullName>
    </submittedName>
</protein>
<dbReference type="EMBL" id="JAFJMO010000009">
    <property type="protein sequence ID" value="KAJ8267305.1"/>
    <property type="molecule type" value="Genomic_DNA"/>
</dbReference>
<reference evidence="1" key="1">
    <citation type="journal article" date="2023" name="Science">
        <title>Genome structures resolve the early diversification of teleost fishes.</title>
        <authorList>
            <person name="Parey E."/>
            <person name="Louis A."/>
            <person name="Montfort J."/>
            <person name="Bouchez O."/>
            <person name="Roques C."/>
            <person name="Iampietro C."/>
            <person name="Lluch J."/>
            <person name="Castinel A."/>
            <person name="Donnadieu C."/>
            <person name="Desvignes T."/>
            <person name="Floi Bucao C."/>
            <person name="Jouanno E."/>
            <person name="Wen M."/>
            <person name="Mejri S."/>
            <person name="Dirks R."/>
            <person name="Jansen H."/>
            <person name="Henkel C."/>
            <person name="Chen W.J."/>
            <person name="Zahm M."/>
            <person name="Cabau C."/>
            <person name="Klopp C."/>
            <person name="Thompson A.W."/>
            <person name="Robinson-Rechavi M."/>
            <person name="Braasch I."/>
            <person name="Lecointre G."/>
            <person name="Bobe J."/>
            <person name="Postlethwait J.H."/>
            <person name="Berthelot C."/>
            <person name="Roest Crollius H."/>
            <person name="Guiguen Y."/>
        </authorList>
    </citation>
    <scope>NUCLEOTIDE SEQUENCE</scope>
    <source>
        <strain evidence="1">Concon-B</strain>
    </source>
</reference>
<name>A0A9Q1DDJ9_CONCO</name>